<dbReference type="EMBL" id="LR593886">
    <property type="protein sequence ID" value="VTS02103.1"/>
    <property type="molecule type" value="Genomic_DNA"/>
</dbReference>
<name>A0A6P2DHX3_9BACT</name>
<gene>
    <name evidence="1" type="ORF">SOIL9_76280</name>
</gene>
<accession>A0A6P2DHX3</accession>
<sequence length="76" mass="8487">MASQNELHALQQQISRLSLGDQLRLIEMILAGVRHSHFTDHDAAQQEISALEEWHSKQRRLTGRVGGAERSTAAVT</sequence>
<evidence type="ECO:0000313" key="2">
    <source>
        <dbReference type="Proteomes" id="UP000464178"/>
    </source>
</evidence>
<reference evidence="1 2" key="1">
    <citation type="submission" date="2019-05" db="EMBL/GenBank/DDBJ databases">
        <authorList>
            <consortium name="Science for Life Laboratories"/>
        </authorList>
    </citation>
    <scope>NUCLEOTIDE SEQUENCE [LARGE SCALE GENOMIC DNA]</scope>
    <source>
        <strain evidence="1">Soil9</strain>
    </source>
</reference>
<dbReference type="AlphaFoldDB" id="A0A6P2DHX3"/>
<dbReference type="KEGG" id="gms:SOIL9_76280"/>
<dbReference type="RefSeq" id="WP_162672645.1">
    <property type="nucleotide sequence ID" value="NZ_LR593886.1"/>
</dbReference>
<evidence type="ECO:0000313" key="1">
    <source>
        <dbReference type="EMBL" id="VTS02103.1"/>
    </source>
</evidence>
<dbReference type="Proteomes" id="UP000464178">
    <property type="component" value="Chromosome"/>
</dbReference>
<proteinExistence type="predicted"/>
<protein>
    <submittedName>
        <fullName evidence="1">Uncharacterized protein</fullName>
    </submittedName>
</protein>
<keyword evidence="2" id="KW-1185">Reference proteome</keyword>
<organism evidence="1 2">
    <name type="scientific">Gemmata massiliana</name>
    <dbReference type="NCBI Taxonomy" id="1210884"/>
    <lineage>
        <taxon>Bacteria</taxon>
        <taxon>Pseudomonadati</taxon>
        <taxon>Planctomycetota</taxon>
        <taxon>Planctomycetia</taxon>
        <taxon>Gemmatales</taxon>
        <taxon>Gemmataceae</taxon>
        <taxon>Gemmata</taxon>
    </lineage>
</organism>